<evidence type="ECO:0008006" key="5">
    <source>
        <dbReference type="Google" id="ProtNLM"/>
    </source>
</evidence>
<gene>
    <name evidence="2" type="ORF">DBRI1063_LOCUS8439</name>
    <name evidence="3" type="ORF">DBRI1063_LOCUS8440</name>
    <name evidence="4" type="ORF">DBRI1063_LOCUS8441</name>
</gene>
<evidence type="ECO:0000256" key="1">
    <source>
        <dbReference type="SAM" id="SignalP"/>
    </source>
</evidence>
<accession>A0A6U3QPN9</accession>
<name>A0A6U3QPN9_9STRA</name>
<feature type="signal peptide" evidence="1">
    <location>
        <begin position="1"/>
        <end position="19"/>
    </location>
</feature>
<dbReference type="EMBL" id="HBGN01013187">
    <property type="protein sequence ID" value="CAD9325086.1"/>
    <property type="molecule type" value="Transcribed_RNA"/>
</dbReference>
<evidence type="ECO:0000313" key="4">
    <source>
        <dbReference type="EMBL" id="CAD9325086.1"/>
    </source>
</evidence>
<reference evidence="2" key="1">
    <citation type="submission" date="2021-01" db="EMBL/GenBank/DDBJ databases">
        <authorList>
            <person name="Corre E."/>
            <person name="Pelletier E."/>
            <person name="Niang G."/>
            <person name="Scheremetjew M."/>
            <person name="Finn R."/>
            <person name="Kale V."/>
            <person name="Holt S."/>
            <person name="Cochrane G."/>
            <person name="Meng A."/>
            <person name="Brown T."/>
            <person name="Cohen L."/>
        </authorList>
    </citation>
    <scope>NUCLEOTIDE SEQUENCE</scope>
    <source>
        <strain evidence="2">Pop2</strain>
    </source>
</reference>
<evidence type="ECO:0000313" key="2">
    <source>
        <dbReference type="EMBL" id="CAD9325082.1"/>
    </source>
</evidence>
<dbReference type="EMBL" id="HBGN01013186">
    <property type="protein sequence ID" value="CAD9325084.1"/>
    <property type="molecule type" value="Transcribed_RNA"/>
</dbReference>
<protein>
    <recommendedName>
        <fullName evidence="5">Cathepsin propeptide inhibitor domain-containing protein</fullName>
    </recommendedName>
</protein>
<dbReference type="EMBL" id="HBGN01013185">
    <property type="protein sequence ID" value="CAD9325082.1"/>
    <property type="molecule type" value="Transcribed_RNA"/>
</dbReference>
<feature type="chain" id="PRO_5035677088" description="Cathepsin propeptide inhibitor domain-containing protein" evidence="1">
    <location>
        <begin position="20"/>
        <end position="121"/>
    </location>
</feature>
<organism evidence="2">
    <name type="scientific">Ditylum brightwellii</name>
    <dbReference type="NCBI Taxonomy" id="49249"/>
    <lineage>
        <taxon>Eukaryota</taxon>
        <taxon>Sar</taxon>
        <taxon>Stramenopiles</taxon>
        <taxon>Ochrophyta</taxon>
        <taxon>Bacillariophyta</taxon>
        <taxon>Mediophyceae</taxon>
        <taxon>Lithodesmiophycidae</taxon>
        <taxon>Lithodesmiales</taxon>
        <taxon>Lithodesmiaceae</taxon>
        <taxon>Ditylum</taxon>
    </lineage>
</organism>
<sequence length="121" mass="14601">MRFFTISTMILLLAVSSSARKHKMMSREEIRKHIEERKLRHNERLKTLLEERKTQLEDHHAGRSLLSDEHYEQYARQVTNFERKLNQKYATEGPEYEMLMEKEIDNFLKEQAGPRNVPRDL</sequence>
<proteinExistence type="predicted"/>
<evidence type="ECO:0000313" key="3">
    <source>
        <dbReference type="EMBL" id="CAD9325084.1"/>
    </source>
</evidence>
<keyword evidence="1" id="KW-0732">Signal</keyword>
<dbReference type="AlphaFoldDB" id="A0A6U3QPN9"/>